<gene>
    <name evidence="1" type="ORF">ACH5RR_022944</name>
</gene>
<keyword evidence="2" id="KW-1185">Reference proteome</keyword>
<evidence type="ECO:0000313" key="2">
    <source>
        <dbReference type="Proteomes" id="UP001630127"/>
    </source>
</evidence>
<evidence type="ECO:0000313" key="1">
    <source>
        <dbReference type="EMBL" id="KAL3516042.1"/>
    </source>
</evidence>
<comment type="caution">
    <text evidence="1">The sequence shown here is derived from an EMBL/GenBank/DDBJ whole genome shotgun (WGS) entry which is preliminary data.</text>
</comment>
<reference evidence="1 2" key="1">
    <citation type="submission" date="2024-11" db="EMBL/GenBank/DDBJ databases">
        <title>A near-complete genome assembly of Cinchona calisaya.</title>
        <authorList>
            <person name="Lian D.C."/>
            <person name="Zhao X.W."/>
            <person name="Wei L."/>
        </authorList>
    </citation>
    <scope>NUCLEOTIDE SEQUENCE [LARGE SCALE GENOMIC DNA]</scope>
    <source>
        <tissue evidence="1">Nenye</tissue>
    </source>
</reference>
<protein>
    <submittedName>
        <fullName evidence="1">Uncharacterized protein</fullName>
    </submittedName>
</protein>
<name>A0ABD2Z991_9GENT</name>
<dbReference type="Proteomes" id="UP001630127">
    <property type="component" value="Unassembled WGS sequence"/>
</dbReference>
<sequence>MFMDLFELANRDNNFKKIQQQEAKIKVSQRKNLLYKELDRGVFFVQEGQSEVIRFAELDAAKIVGKNPFTCKALILLKSQQSMIQSTVAALKNLPAKGDQMYSFDNTQLDAIFEYLRIDAGSDFPRMRNTHRCKKCKRRSFANTMAVGHIQPVIAWYSKILCKVQSRNGYSSLEKKKKEATKVEKNPFQFVVGINMVSIEVLSSSKIGDTPGHQDDAKVVLTKPNMDMAYHLKPLFVQGHLDKVPVTRMMVDNRAAMNILPANMVKRLGKTTKDLIPTDIVVSSFTGVVANTWGILPIDVIVGSHAEVVKANLKPFMAEVHTVEAVYYHSNIDPH</sequence>
<proteinExistence type="predicted"/>
<accession>A0ABD2Z991</accession>
<organism evidence="1 2">
    <name type="scientific">Cinchona calisaya</name>
    <dbReference type="NCBI Taxonomy" id="153742"/>
    <lineage>
        <taxon>Eukaryota</taxon>
        <taxon>Viridiplantae</taxon>
        <taxon>Streptophyta</taxon>
        <taxon>Embryophyta</taxon>
        <taxon>Tracheophyta</taxon>
        <taxon>Spermatophyta</taxon>
        <taxon>Magnoliopsida</taxon>
        <taxon>eudicotyledons</taxon>
        <taxon>Gunneridae</taxon>
        <taxon>Pentapetalae</taxon>
        <taxon>asterids</taxon>
        <taxon>lamiids</taxon>
        <taxon>Gentianales</taxon>
        <taxon>Rubiaceae</taxon>
        <taxon>Cinchonoideae</taxon>
        <taxon>Cinchoneae</taxon>
        <taxon>Cinchona</taxon>
    </lineage>
</organism>
<dbReference type="AlphaFoldDB" id="A0ABD2Z991"/>
<dbReference type="EMBL" id="JBJUIK010000010">
    <property type="protein sequence ID" value="KAL3516042.1"/>
    <property type="molecule type" value="Genomic_DNA"/>
</dbReference>